<dbReference type="Pfam" id="PF00011">
    <property type="entry name" value="HSP20"/>
    <property type="match status" value="1"/>
</dbReference>
<dbReference type="InterPro" id="IPR001245">
    <property type="entry name" value="Ser-Thr/Tyr_kinase_cat_dom"/>
</dbReference>
<dbReference type="InterPro" id="IPR011990">
    <property type="entry name" value="TPR-like_helical_dom_sf"/>
</dbReference>
<evidence type="ECO:0000256" key="2">
    <source>
        <dbReference type="SAM" id="MobiDB-lite"/>
    </source>
</evidence>
<evidence type="ECO:0000259" key="3">
    <source>
        <dbReference type="PROSITE" id="PS01031"/>
    </source>
</evidence>
<name>A0ABR4NI28_9FUNG</name>
<dbReference type="Gene3D" id="2.60.40.790">
    <property type="match status" value="1"/>
</dbReference>
<feature type="region of interest" description="Disordered" evidence="2">
    <location>
        <begin position="1241"/>
        <end position="1272"/>
    </location>
</feature>
<dbReference type="Gene3D" id="1.25.40.10">
    <property type="entry name" value="Tetratricopeptide repeat domain"/>
    <property type="match status" value="3"/>
</dbReference>
<feature type="domain" description="Protein kinase" evidence="4">
    <location>
        <begin position="112"/>
        <end position="514"/>
    </location>
</feature>
<organism evidence="5 6">
    <name type="scientific">Polyrhizophydium stewartii</name>
    <dbReference type="NCBI Taxonomy" id="2732419"/>
    <lineage>
        <taxon>Eukaryota</taxon>
        <taxon>Fungi</taxon>
        <taxon>Fungi incertae sedis</taxon>
        <taxon>Chytridiomycota</taxon>
        <taxon>Chytridiomycota incertae sedis</taxon>
        <taxon>Chytridiomycetes</taxon>
        <taxon>Rhizophydiales</taxon>
        <taxon>Rhizophydiales incertae sedis</taxon>
        <taxon>Polyrhizophydium</taxon>
    </lineage>
</organism>
<protein>
    <recommendedName>
        <fullName evidence="7">SHSP domain-containing protein</fullName>
    </recommendedName>
</protein>
<keyword evidence="6" id="KW-1185">Reference proteome</keyword>
<dbReference type="InterPro" id="IPR002068">
    <property type="entry name" value="A-crystallin/Hsp20_dom"/>
</dbReference>
<dbReference type="EMBL" id="JADGIZ020000004">
    <property type="protein sequence ID" value="KAL2919172.1"/>
    <property type="molecule type" value="Genomic_DNA"/>
</dbReference>
<feature type="compositionally biased region" description="Polar residues" evidence="2">
    <location>
        <begin position="1258"/>
        <end position="1272"/>
    </location>
</feature>
<dbReference type="SUPFAM" id="SSF56112">
    <property type="entry name" value="Protein kinase-like (PK-like)"/>
    <property type="match status" value="1"/>
</dbReference>
<dbReference type="PANTHER" id="PTHR43628">
    <property type="entry name" value="ACTIVATOR OF C KINASE PROTEIN 1-RELATED"/>
    <property type="match status" value="1"/>
</dbReference>
<dbReference type="SUPFAM" id="SSF49764">
    <property type="entry name" value="HSP20-like chaperones"/>
    <property type="match status" value="1"/>
</dbReference>
<dbReference type="InterPro" id="IPR006597">
    <property type="entry name" value="Sel1-like"/>
</dbReference>
<dbReference type="CDD" id="cd06464">
    <property type="entry name" value="ACD_sHsps-like"/>
    <property type="match status" value="1"/>
</dbReference>
<feature type="compositionally biased region" description="Low complexity" evidence="2">
    <location>
        <begin position="609"/>
        <end position="625"/>
    </location>
</feature>
<evidence type="ECO:0000313" key="6">
    <source>
        <dbReference type="Proteomes" id="UP001527925"/>
    </source>
</evidence>
<evidence type="ECO:0000313" key="5">
    <source>
        <dbReference type="EMBL" id="KAL2919172.1"/>
    </source>
</evidence>
<comment type="caution">
    <text evidence="5">The sequence shown here is derived from an EMBL/GenBank/DDBJ whole genome shotgun (WGS) entry which is preliminary data.</text>
</comment>
<feature type="region of interest" description="Disordered" evidence="2">
    <location>
        <begin position="598"/>
        <end position="632"/>
    </location>
</feature>
<dbReference type="Proteomes" id="UP001527925">
    <property type="component" value="Unassembled WGS sequence"/>
</dbReference>
<reference evidence="5 6" key="1">
    <citation type="submission" date="2023-09" db="EMBL/GenBank/DDBJ databases">
        <title>Pangenome analysis of Batrachochytrium dendrobatidis and related Chytrids.</title>
        <authorList>
            <person name="Yacoub M.N."/>
            <person name="Stajich J.E."/>
            <person name="James T.Y."/>
        </authorList>
    </citation>
    <scope>NUCLEOTIDE SEQUENCE [LARGE SCALE GENOMIC DNA]</scope>
    <source>
        <strain evidence="5 6">JEL0888</strain>
    </source>
</reference>
<evidence type="ECO:0008006" key="7">
    <source>
        <dbReference type="Google" id="ProtNLM"/>
    </source>
</evidence>
<feature type="compositionally biased region" description="Low complexity" evidence="2">
    <location>
        <begin position="1241"/>
        <end position="1257"/>
    </location>
</feature>
<dbReference type="InterPro" id="IPR000719">
    <property type="entry name" value="Prot_kinase_dom"/>
</dbReference>
<dbReference type="InterPro" id="IPR008978">
    <property type="entry name" value="HSP20-like_chaperone"/>
</dbReference>
<dbReference type="InterPro" id="IPR052945">
    <property type="entry name" value="Mitotic_Regulator"/>
</dbReference>
<dbReference type="InterPro" id="IPR011009">
    <property type="entry name" value="Kinase-like_dom_sf"/>
</dbReference>
<proteinExistence type="inferred from homology"/>
<dbReference type="SUPFAM" id="SSF81901">
    <property type="entry name" value="HCP-like"/>
    <property type="match status" value="3"/>
</dbReference>
<evidence type="ECO:0000256" key="1">
    <source>
        <dbReference type="PROSITE-ProRule" id="PRU00285"/>
    </source>
</evidence>
<dbReference type="SMART" id="SM00671">
    <property type="entry name" value="SEL1"/>
    <property type="match status" value="13"/>
</dbReference>
<comment type="similarity">
    <text evidence="1">Belongs to the small heat shock protein (HSP20) family.</text>
</comment>
<dbReference type="Pfam" id="PF08238">
    <property type="entry name" value="Sel1"/>
    <property type="match status" value="12"/>
</dbReference>
<accession>A0ABR4NI28</accession>
<dbReference type="Pfam" id="PF07714">
    <property type="entry name" value="PK_Tyr_Ser-Thr"/>
    <property type="match status" value="1"/>
</dbReference>
<evidence type="ECO:0000259" key="4">
    <source>
        <dbReference type="PROSITE" id="PS50011"/>
    </source>
</evidence>
<dbReference type="PROSITE" id="PS01031">
    <property type="entry name" value="SHSP"/>
    <property type="match status" value="1"/>
</dbReference>
<feature type="region of interest" description="Disordered" evidence="2">
    <location>
        <begin position="522"/>
        <end position="578"/>
    </location>
</feature>
<dbReference type="PROSITE" id="PS50011">
    <property type="entry name" value="PROTEIN_KINASE_DOM"/>
    <property type="match status" value="1"/>
</dbReference>
<gene>
    <name evidence="5" type="ORF">HK105_201447</name>
</gene>
<dbReference type="PANTHER" id="PTHR43628:SF1">
    <property type="entry name" value="CHITIN SYNTHASE REGULATORY FACTOR 2-RELATED"/>
    <property type="match status" value="1"/>
</dbReference>
<feature type="compositionally biased region" description="Polar residues" evidence="2">
    <location>
        <begin position="522"/>
        <end position="536"/>
    </location>
</feature>
<dbReference type="Gene3D" id="1.10.510.10">
    <property type="entry name" value="Transferase(Phosphotransferase) domain 1"/>
    <property type="match status" value="1"/>
</dbReference>
<sequence length="1272" mass="134267">MPMYSILSPIDSRLMPSPVSIQGDFEVPLVDRIPRHVESRLLTSADGDMFWRPATDVYENDTHIIVHVDLPGVPKKEINIEFDGNELIISGSHNAPFESATCRVRERAIGMFKKVVQLPSGIMPEAIKAEYQDGLLALKIEKPSEGHTKHITADGALARVRIDRQTLEFESDAHAAVTVSWPCASAGGHARMLLRFSEARMHEEPVLFAAASASGSASALASASASSPLSAPATPNGLSQQALGASHPRHYFAAGARLPASEIRIQIAAAVAEMTAARHPRIACVFGVVDEDSASEPMLGIVLEAFESPSLYTFLADPFRSPLPWTTKYNMMYDVTQALNFLHTRGLRGWAVRSSAIGVTPDMRCKLIYVPAALPETFIADAMQSDDPCVPAAGETPSPLLWLAPEMLLSSALGAAGESAAAAGQPSAHRDDVKCDVFALGIVLWEIVSEQPPHKDRTLREAAAAVRSGVRGELDESATPGCLPHFIARCWAHRPAQRVSSTEALKTLGFHQLDVCSFKRLSTSMPDSRSSRTGLSPSMRGAGAPQDAAGAIERQQSFKSPKRTSMPPPYQQVDTGGASERRASFKLLAQHVSSSPSLLAPAVGQPTGSMRASSSTSSVAAQSDSPELSGPSIAKQAWFSDDVKVSGSAVPASPSSSARASKLINPTLTSVIEAAVGSGSGSGSLNQGDVGSIMRPAVVVTHVDPPGEMLFSPAIRPRVGDRPAGAASAQNKVQLEADFEIAARMAEGKGMPADWRRAVQLFADCAAAGYPPAQAKMAALYEQGRGVKKNPERAAALYAAAADQGDHASLVSLGMMYLNGNGIERNVNQAVAMFRKAMDKNVPAAMYCLGTCYVSGVGVERDYAKATQLFQRASDLGHEGATGSLGVRYEMGQGVPKDIGKAVQLYRTAAERGNPSAQNNLGLCYKFGRGVAKDIEHAAELFKLSAAQGDHNGECNLGLCYKLGDGLPVDLERARKMFESAEHKGNRVAAFQLGQMLFDGQSVKQDISRAVQLFLKSAEQGYAGAQLALGKLYENGTGVPRDRTLAAQMYTRAADQGNVSAKHALALWHLAGVGRDGDTGTNLDAAVKLLKSASAKGHGPSTMRLAQMHMAGEGVGKDLARAVELMTLATTQDCPAAVTALGVMHRDGIGVSPAQPHKAVELFERSAAADDPDGLFNLGLALNAGAGVERDPTRAADMFERAAKLGHAAAKQHLESGKSAPTKFRLKSLISSKLGLRSSISTLTSPTSASSPAGPLGTKQTPNAASPGQFTP</sequence>
<feature type="domain" description="SHSP" evidence="3">
    <location>
        <begin position="45"/>
        <end position="163"/>
    </location>
</feature>